<dbReference type="AlphaFoldDB" id="A0A0F5HTW6"/>
<dbReference type="Pfam" id="PF10720">
    <property type="entry name" value="DUF2515"/>
    <property type="match status" value="1"/>
</dbReference>
<accession>A0A0F5HNY5</accession>
<dbReference type="EMBL" id="JWIR02000062">
    <property type="protein sequence ID" value="KKB36302.1"/>
    <property type="molecule type" value="Genomic_DNA"/>
</dbReference>
<dbReference type="OrthoDB" id="2690514at2"/>
<sequence length="396" mass="47373">MRIISCVFKWGGEAFIEEGGTIFFRRSRQTPPLDRIKEELERRKKLAKPLNLSREEKALVKRIKEETSERNKNNVTRTNAYLEFYNEHPDIHWAFLGHMVSRNGGWNMTDLKGELLARLLSEKEKRSFFSFLERGNWLIFQDAYPQFLLYRESLKQQKPLFFLFPCFHISLFMEVIWHFFWRHPDKAMLTTALIINEQNYLEQRVMQNPLYQHEVFNTIEFKLQDLLSFNQILFPYRKDGLLHFTGRTLHQFDSLPARILLGKRLYALLFHHKERLRSVEDWANTHPHTGSRKDYWPHLFNSVHEGIPGKKYQLRLRNCRLRPGAARMYSPPLKYAWKDVRHAEAEPGDWFQNTSVMDHFSELHETLDGEIQDDYCKTLERLELAALAKKAIFIRE</sequence>
<accession>A0A0F5HTW6</accession>
<evidence type="ECO:0000313" key="3">
    <source>
        <dbReference type="Proteomes" id="UP000031563"/>
    </source>
</evidence>
<evidence type="ECO:0000313" key="2">
    <source>
        <dbReference type="EMBL" id="KKB36302.1"/>
    </source>
</evidence>
<keyword evidence="1" id="KW-1133">Transmembrane helix</keyword>
<dbReference type="InterPro" id="IPR019658">
    <property type="entry name" value="DUF2515"/>
</dbReference>
<reference evidence="2" key="1">
    <citation type="submission" date="2015-02" db="EMBL/GenBank/DDBJ databases">
        <title>Genome Assembly of Bacillaceae bacterium MTCC 8252.</title>
        <authorList>
            <person name="Verma A."/>
            <person name="Khatri I."/>
            <person name="Mual P."/>
            <person name="Subramanian S."/>
            <person name="Krishnamurthi S."/>
        </authorList>
    </citation>
    <scope>NUCLEOTIDE SEQUENCE [LARGE SCALE GENOMIC DNA]</scope>
    <source>
        <strain evidence="2">MTCC 8252</strain>
    </source>
</reference>
<gene>
    <name evidence="2" type="ORF">QY95_03166</name>
</gene>
<dbReference type="Proteomes" id="UP000031563">
    <property type="component" value="Unassembled WGS sequence"/>
</dbReference>
<proteinExistence type="predicted"/>
<keyword evidence="1" id="KW-0472">Membrane</keyword>
<evidence type="ECO:0000256" key="1">
    <source>
        <dbReference type="SAM" id="Phobius"/>
    </source>
</evidence>
<dbReference type="RefSeq" id="WP_082090229.1">
    <property type="nucleotide sequence ID" value="NZ_JWIR02000062.1"/>
</dbReference>
<evidence type="ECO:0008006" key="4">
    <source>
        <dbReference type="Google" id="ProtNLM"/>
    </source>
</evidence>
<name>A0A0F5HTW6_BACTR</name>
<feature type="transmembrane region" description="Helical" evidence="1">
    <location>
        <begin position="160"/>
        <end position="181"/>
    </location>
</feature>
<comment type="caution">
    <text evidence="2">The sequence shown here is derived from an EMBL/GenBank/DDBJ whole genome shotgun (WGS) entry which is preliminary data.</text>
</comment>
<organism evidence="2 3">
    <name type="scientific">Bacillus thermotolerans</name>
    <name type="common">Quasibacillus thermotolerans</name>
    <dbReference type="NCBI Taxonomy" id="1221996"/>
    <lineage>
        <taxon>Bacteria</taxon>
        <taxon>Bacillati</taxon>
        <taxon>Bacillota</taxon>
        <taxon>Bacilli</taxon>
        <taxon>Bacillales</taxon>
        <taxon>Bacillaceae</taxon>
        <taxon>Bacillus</taxon>
    </lineage>
</organism>
<protein>
    <recommendedName>
        <fullName evidence="4">DUF2515 domain-containing protein</fullName>
    </recommendedName>
</protein>
<keyword evidence="3" id="KW-1185">Reference proteome</keyword>
<keyword evidence="1" id="KW-0812">Transmembrane</keyword>
<dbReference type="STRING" id="1221996.QY95_03166"/>